<dbReference type="EMBL" id="FTMF01000004">
    <property type="protein sequence ID" value="SIQ35285.1"/>
    <property type="molecule type" value="Genomic_DNA"/>
</dbReference>
<sequence>MSNGYEKLIRKYEQYKKDLPDILEDKILDETAAELERKFRKRIFTDGLDSDGNIIAQSYSTKPTIVKQDVFIKPSAFKGTKTMKLEYGYKELRDIQGLKTDKVNLDYSGDLKRSLRVARSEKSVVIGINEKRNLDKVQNLEKKYQTKIFAFSKKEIQDHIQNIIKKLRSAQRDYFYGG</sequence>
<evidence type="ECO:0000313" key="4">
    <source>
        <dbReference type="Proteomes" id="UP000255231"/>
    </source>
</evidence>
<name>A0A381F3T5_9FLAO</name>
<proteinExistence type="predicted"/>
<dbReference type="KEGG" id="cil:EG358_13895"/>
<accession>A0A381F3T5</accession>
<evidence type="ECO:0000313" key="1">
    <source>
        <dbReference type="EMBL" id="SIQ35285.1"/>
    </source>
</evidence>
<evidence type="ECO:0000313" key="3">
    <source>
        <dbReference type="Proteomes" id="UP000185725"/>
    </source>
</evidence>
<dbReference type="RefSeq" id="WP_076559754.1">
    <property type="nucleotide sequence ID" value="NZ_CP033929.1"/>
</dbReference>
<dbReference type="OrthoDB" id="9917420at2"/>
<keyword evidence="3" id="KW-1185">Reference proteome</keyword>
<evidence type="ECO:0000313" key="2">
    <source>
        <dbReference type="EMBL" id="SUX41225.1"/>
    </source>
</evidence>
<dbReference type="GeneID" id="303674800"/>
<reference evidence="1 3" key="1">
    <citation type="submission" date="2017-01" db="EMBL/GenBank/DDBJ databases">
        <authorList>
            <person name="Varghese N."/>
            <person name="Submissions S."/>
        </authorList>
    </citation>
    <scope>NUCLEOTIDE SEQUENCE [LARGE SCALE GENOMIC DNA]</scope>
    <source>
        <strain evidence="1 3">ATCC 27950</strain>
    </source>
</reference>
<gene>
    <name evidence="2" type="ORF">NCTC13560_00017</name>
    <name evidence="1" type="ORF">SAMN05421682_104187</name>
</gene>
<dbReference type="Proteomes" id="UP000255231">
    <property type="component" value="Unassembled WGS sequence"/>
</dbReference>
<dbReference type="AlphaFoldDB" id="A0A381F3T5"/>
<protein>
    <submittedName>
        <fullName evidence="2">Uncharacterized protein</fullName>
    </submittedName>
</protein>
<dbReference type="EMBL" id="UFVS01000001">
    <property type="protein sequence ID" value="SUX41225.1"/>
    <property type="molecule type" value="Genomic_DNA"/>
</dbReference>
<organism evidence="2 4">
    <name type="scientific">Chryseobacterium indoltheticum</name>
    <dbReference type="NCBI Taxonomy" id="254"/>
    <lineage>
        <taxon>Bacteria</taxon>
        <taxon>Pseudomonadati</taxon>
        <taxon>Bacteroidota</taxon>
        <taxon>Flavobacteriia</taxon>
        <taxon>Flavobacteriales</taxon>
        <taxon>Weeksellaceae</taxon>
        <taxon>Chryseobacterium group</taxon>
        <taxon>Chryseobacterium</taxon>
    </lineage>
</organism>
<reference evidence="2 4" key="2">
    <citation type="submission" date="2018-06" db="EMBL/GenBank/DDBJ databases">
        <authorList>
            <consortium name="Pathogen Informatics"/>
            <person name="Doyle S."/>
        </authorList>
    </citation>
    <scope>NUCLEOTIDE SEQUENCE [LARGE SCALE GENOMIC DNA]</scope>
    <source>
        <strain evidence="2 4">NCTC13560</strain>
    </source>
</reference>
<dbReference type="Proteomes" id="UP000185725">
    <property type="component" value="Unassembled WGS sequence"/>
</dbReference>